<dbReference type="PANTHER" id="PTHR31297:SF38">
    <property type="entry name" value="X8 DOMAIN-CONTAINING PROTEIN"/>
    <property type="match status" value="1"/>
</dbReference>
<sequence>MVMTLGFSIAKTAKNTHIIKDAKWLWENEVDPMHAADTGFFADFRPNDESRTCSSDLPATSFHKQVRGANLGGWLVLEPWITPSIFYQFLGTQNRYGEKAPEKTAMDMHSFCTALGKEEANRQLRIHYATWVTEDDIKEMAEAGVNSLRVPVGDWMFKPYEPYIGCTDGAVEELDRVADLAEKYNIELLLDIHGLVGSQNGFDNSGKTSTVKWISTVNTHPIGTLMFEHWPVRSAEWVGNFDAETGSYMSINYEHMIHSLDTVAAIVERYASHPAIIGLEPVNEPWELTPIDLLKDYYWRAYKRVKARAPRWKFVIHDSFRFGVQYWSQFMVGCPDIALDTHIYQAWMAPGTKADYYSNACQQKYTIANMESSVMPVIVGEWSLGTDNCAMWLNGFNDNLPGFPNTQCRMVDCPVHSTYLGKDFPGTPLDITKPMQGPYGTGQSGPAFGKCPVTSDTAFGQEDDVEFARNLNLKKLNAFALGHGWYFWNFKTELGSRWNFLDLVRRGVFPKNVSSYHESDGVFSACEKEDRGDFLCTAKRGVHADDLERGLDYACGSEDVDCSMIKTKVMTLEERADWAFNEFWHAHRHSGATCDFGGAAHLLSTNPDTVFSGLNQQQQRLHLVTAFSSSTTVVVWCIVGVVVGIILIVAAGIRIMARHTRRKEYSSLMTANV</sequence>
<dbReference type="Gene3D" id="1.20.58.1040">
    <property type="match status" value="1"/>
</dbReference>
<keyword evidence="5" id="KW-0812">Transmembrane</keyword>
<dbReference type="EMBL" id="QLLG01000475">
    <property type="protein sequence ID" value="RMX62951.1"/>
    <property type="molecule type" value="Genomic_DNA"/>
</dbReference>
<feature type="domain" description="X8" evidence="6">
    <location>
        <begin position="534"/>
        <end position="611"/>
    </location>
</feature>
<dbReference type="Gene3D" id="3.20.20.80">
    <property type="entry name" value="Glycosidases"/>
    <property type="match status" value="1"/>
</dbReference>
<dbReference type="EMBL" id="QKXF01000318">
    <property type="protein sequence ID" value="RQM12640.1"/>
    <property type="molecule type" value="Genomic_DNA"/>
</dbReference>
<dbReference type="GO" id="GO:0009986">
    <property type="term" value="C:cell surface"/>
    <property type="evidence" value="ECO:0007669"/>
    <property type="project" value="TreeGrafter"/>
</dbReference>
<reference evidence="10 11" key="1">
    <citation type="submission" date="2018-06" db="EMBL/GenBank/DDBJ databases">
        <title>Comparative genomics of downy mildews reveals potential adaptations to biotrophy.</title>
        <authorList>
            <person name="Fletcher K."/>
            <person name="Klosterman S.J."/>
            <person name="Derevnina L."/>
            <person name="Martin F."/>
            <person name="Koike S."/>
            <person name="Reyes Chin-Wo S."/>
            <person name="Mou B."/>
            <person name="Michelmore R."/>
        </authorList>
    </citation>
    <scope>NUCLEOTIDE SEQUENCE [LARGE SCALE GENOMIC DNA]</scope>
    <source>
        <strain evidence="8 11">R13</strain>
        <strain evidence="7 10">R14</strain>
    </source>
</reference>
<dbReference type="Proteomes" id="UP000282087">
    <property type="component" value="Unassembled WGS sequence"/>
</dbReference>
<name>A0A3M6VAJ8_9STRA</name>
<accession>A0A3M6VAJ8</accession>
<keyword evidence="4" id="KW-0326">Glycosidase</keyword>
<keyword evidence="2" id="KW-0732">Signal</keyword>
<evidence type="ECO:0000313" key="11">
    <source>
        <dbReference type="Proteomes" id="UP000286097"/>
    </source>
</evidence>
<dbReference type="GO" id="GO:0005576">
    <property type="term" value="C:extracellular region"/>
    <property type="evidence" value="ECO:0007669"/>
    <property type="project" value="TreeGrafter"/>
</dbReference>
<dbReference type="EMBL" id="QKXF01000318">
    <property type="protein sequence ID" value="RQM12645.1"/>
    <property type="molecule type" value="Genomic_DNA"/>
</dbReference>
<gene>
    <name evidence="8" type="ORF">DD237_007846</name>
    <name evidence="9" type="ORF">DD237_007848</name>
    <name evidence="7" type="ORF">DD238_008098</name>
</gene>
<evidence type="ECO:0000256" key="1">
    <source>
        <dbReference type="ARBA" id="ARBA00005641"/>
    </source>
</evidence>
<proteinExistence type="inferred from homology"/>
<comment type="caution">
    <text evidence="7">The sequence shown here is derived from an EMBL/GenBank/DDBJ whole genome shotgun (WGS) entry which is preliminary data.</text>
</comment>
<keyword evidence="10" id="KW-1185">Reference proteome</keyword>
<keyword evidence="3" id="KW-0378">Hydrolase</keyword>
<dbReference type="SUPFAM" id="SSF51445">
    <property type="entry name" value="(Trans)glycosidases"/>
    <property type="match status" value="1"/>
</dbReference>
<dbReference type="InterPro" id="IPR017853">
    <property type="entry name" value="GH"/>
</dbReference>
<dbReference type="Pfam" id="PF07983">
    <property type="entry name" value="X8"/>
    <property type="match status" value="1"/>
</dbReference>
<evidence type="ECO:0000313" key="8">
    <source>
        <dbReference type="EMBL" id="RQM12640.1"/>
    </source>
</evidence>
<dbReference type="SMART" id="SM00768">
    <property type="entry name" value="X8"/>
    <property type="match status" value="1"/>
</dbReference>
<evidence type="ECO:0000313" key="7">
    <source>
        <dbReference type="EMBL" id="RMX62951.1"/>
    </source>
</evidence>
<evidence type="ECO:0000256" key="5">
    <source>
        <dbReference type="SAM" id="Phobius"/>
    </source>
</evidence>
<organism evidence="7 10">
    <name type="scientific">Peronospora effusa</name>
    <dbReference type="NCBI Taxonomy" id="542832"/>
    <lineage>
        <taxon>Eukaryota</taxon>
        <taxon>Sar</taxon>
        <taxon>Stramenopiles</taxon>
        <taxon>Oomycota</taxon>
        <taxon>Peronosporomycetes</taxon>
        <taxon>Peronosporales</taxon>
        <taxon>Peronosporaceae</taxon>
        <taxon>Peronospora</taxon>
    </lineage>
</organism>
<dbReference type="Proteomes" id="UP000286097">
    <property type="component" value="Unassembled WGS sequence"/>
</dbReference>
<dbReference type="GO" id="GO:0008422">
    <property type="term" value="F:beta-glucosidase activity"/>
    <property type="evidence" value="ECO:0007669"/>
    <property type="project" value="TreeGrafter"/>
</dbReference>
<evidence type="ECO:0000256" key="3">
    <source>
        <dbReference type="ARBA" id="ARBA00022801"/>
    </source>
</evidence>
<dbReference type="Pfam" id="PF00150">
    <property type="entry name" value="Cellulase"/>
    <property type="match status" value="1"/>
</dbReference>
<dbReference type="STRING" id="542832.A0A3M6VAJ8"/>
<comment type="similarity">
    <text evidence="1">Belongs to the glycosyl hydrolase 5 (cellulase A) family.</text>
</comment>
<feature type="transmembrane region" description="Helical" evidence="5">
    <location>
        <begin position="633"/>
        <end position="653"/>
    </location>
</feature>
<protein>
    <recommendedName>
        <fullName evidence="6">X8 domain-containing protein</fullName>
    </recommendedName>
</protein>
<evidence type="ECO:0000259" key="6">
    <source>
        <dbReference type="SMART" id="SM00768"/>
    </source>
</evidence>
<evidence type="ECO:0000313" key="9">
    <source>
        <dbReference type="EMBL" id="RQM12645.1"/>
    </source>
</evidence>
<dbReference type="OrthoDB" id="417697at2759"/>
<dbReference type="AlphaFoldDB" id="A0A3M6VAJ8"/>
<dbReference type="VEuPathDB" id="FungiDB:DD237_007846"/>
<evidence type="ECO:0000256" key="4">
    <source>
        <dbReference type="ARBA" id="ARBA00023295"/>
    </source>
</evidence>
<dbReference type="InterPro" id="IPR001547">
    <property type="entry name" value="Glyco_hydro_5"/>
</dbReference>
<dbReference type="PANTHER" id="PTHR31297">
    <property type="entry name" value="GLUCAN ENDO-1,6-BETA-GLUCOSIDASE B"/>
    <property type="match status" value="1"/>
</dbReference>
<evidence type="ECO:0000256" key="2">
    <source>
        <dbReference type="ARBA" id="ARBA00022729"/>
    </source>
</evidence>
<dbReference type="VEuPathDB" id="FungiDB:DD237_007848"/>
<dbReference type="InterPro" id="IPR012946">
    <property type="entry name" value="X8"/>
</dbReference>
<dbReference type="InterPro" id="IPR050386">
    <property type="entry name" value="Glycosyl_hydrolase_5"/>
</dbReference>
<dbReference type="GO" id="GO:0009251">
    <property type="term" value="P:glucan catabolic process"/>
    <property type="evidence" value="ECO:0007669"/>
    <property type="project" value="TreeGrafter"/>
</dbReference>
<keyword evidence="5" id="KW-0472">Membrane</keyword>
<keyword evidence="5" id="KW-1133">Transmembrane helix</keyword>
<evidence type="ECO:0000313" key="10">
    <source>
        <dbReference type="Proteomes" id="UP000282087"/>
    </source>
</evidence>